<protein>
    <submittedName>
        <fullName evidence="1">Uncharacterized protein</fullName>
    </submittedName>
</protein>
<proteinExistence type="predicted"/>
<name>A0AAV7I671_COTGL</name>
<evidence type="ECO:0000313" key="1">
    <source>
        <dbReference type="EMBL" id="KAH0545687.1"/>
    </source>
</evidence>
<keyword evidence="2" id="KW-1185">Reference proteome</keyword>
<organism evidence="1 2">
    <name type="scientific">Cotesia glomerata</name>
    <name type="common">Lepidopteran parasitic wasp</name>
    <name type="synonym">Apanteles glomeratus</name>
    <dbReference type="NCBI Taxonomy" id="32391"/>
    <lineage>
        <taxon>Eukaryota</taxon>
        <taxon>Metazoa</taxon>
        <taxon>Ecdysozoa</taxon>
        <taxon>Arthropoda</taxon>
        <taxon>Hexapoda</taxon>
        <taxon>Insecta</taxon>
        <taxon>Pterygota</taxon>
        <taxon>Neoptera</taxon>
        <taxon>Endopterygota</taxon>
        <taxon>Hymenoptera</taxon>
        <taxon>Apocrita</taxon>
        <taxon>Ichneumonoidea</taxon>
        <taxon>Braconidae</taxon>
        <taxon>Microgastrinae</taxon>
        <taxon>Cotesia</taxon>
    </lineage>
</organism>
<dbReference type="EMBL" id="JAHXZJ010002237">
    <property type="protein sequence ID" value="KAH0545687.1"/>
    <property type="molecule type" value="Genomic_DNA"/>
</dbReference>
<dbReference type="AlphaFoldDB" id="A0AAV7I671"/>
<sequence length="162" mass="17901">MNRATNGNRSSPEPSIYLCIFIILSSVQSWGYDKYMDRGIWCVAIDGNAPSSLNSSTRIDALVSRVGFHWLYASPLGLSRALFYTVQPGRGGSNKGGFKLRLSALNPGSPSFEFLRLDENIHRHSTRGLTHLPSDILPDPQISNSRIKSSSQAVEYLCPLKD</sequence>
<dbReference type="Proteomes" id="UP000826195">
    <property type="component" value="Unassembled WGS sequence"/>
</dbReference>
<evidence type="ECO:0000313" key="2">
    <source>
        <dbReference type="Proteomes" id="UP000826195"/>
    </source>
</evidence>
<accession>A0AAV7I671</accession>
<gene>
    <name evidence="1" type="ORF">KQX54_002376</name>
</gene>
<reference evidence="1 2" key="1">
    <citation type="journal article" date="2021" name="J. Hered.">
        <title>A chromosome-level genome assembly of the parasitoid wasp, Cotesia glomerata (Hymenoptera: Braconidae).</title>
        <authorList>
            <person name="Pinto B.J."/>
            <person name="Weis J.J."/>
            <person name="Gamble T."/>
            <person name="Ode P.J."/>
            <person name="Paul R."/>
            <person name="Zaspel J.M."/>
        </authorList>
    </citation>
    <scope>NUCLEOTIDE SEQUENCE [LARGE SCALE GENOMIC DNA]</scope>
    <source>
        <strain evidence="1">CgM1</strain>
    </source>
</reference>
<comment type="caution">
    <text evidence="1">The sequence shown here is derived from an EMBL/GenBank/DDBJ whole genome shotgun (WGS) entry which is preliminary data.</text>
</comment>